<proteinExistence type="predicted"/>
<evidence type="ECO:0000259" key="1">
    <source>
        <dbReference type="Pfam" id="PF10006"/>
    </source>
</evidence>
<dbReference type="Pfam" id="PF10006">
    <property type="entry name" value="DUF2249"/>
    <property type="match status" value="1"/>
</dbReference>
<dbReference type="InterPro" id="IPR036868">
    <property type="entry name" value="TusA-like_sf"/>
</dbReference>
<dbReference type="AlphaFoldDB" id="A0A1W1BIY3"/>
<protein>
    <recommendedName>
        <fullName evidence="1">DUF2249 domain-containing protein</fullName>
    </recommendedName>
</protein>
<feature type="domain" description="DUF2249" evidence="1">
    <location>
        <begin position="9"/>
        <end position="74"/>
    </location>
</feature>
<dbReference type="SUPFAM" id="SSF64307">
    <property type="entry name" value="SirA-like"/>
    <property type="match status" value="1"/>
</dbReference>
<dbReference type="InterPro" id="IPR018720">
    <property type="entry name" value="DUF2249"/>
</dbReference>
<sequence length="86" mass="10127">MPELKRIDLDARELEHPKPLEHAIRALQKLDDDSYFYMLHRKNPVPLLDLAKEQGFQSLSREDDEGNWHVLVARNPAIELEELLRV</sequence>
<dbReference type="EMBL" id="FPHL01000004">
    <property type="protein sequence ID" value="SFV53468.1"/>
    <property type="molecule type" value="Genomic_DNA"/>
</dbReference>
<evidence type="ECO:0000313" key="2">
    <source>
        <dbReference type="EMBL" id="SFV53468.1"/>
    </source>
</evidence>
<reference evidence="2" key="1">
    <citation type="submission" date="2016-10" db="EMBL/GenBank/DDBJ databases">
        <authorList>
            <person name="de Groot N.N."/>
        </authorList>
    </citation>
    <scope>NUCLEOTIDE SEQUENCE</scope>
</reference>
<gene>
    <name evidence="2" type="ORF">MNB_SV-10-1257</name>
</gene>
<accession>A0A1W1BIY3</accession>
<organism evidence="2">
    <name type="scientific">hydrothermal vent metagenome</name>
    <dbReference type="NCBI Taxonomy" id="652676"/>
    <lineage>
        <taxon>unclassified sequences</taxon>
        <taxon>metagenomes</taxon>
        <taxon>ecological metagenomes</taxon>
    </lineage>
</organism>
<name>A0A1W1BIY3_9ZZZZ</name>